<protein>
    <submittedName>
        <fullName evidence="2">Uncharacterized protein</fullName>
    </submittedName>
</protein>
<feature type="region of interest" description="Disordered" evidence="1">
    <location>
        <begin position="78"/>
        <end position="99"/>
    </location>
</feature>
<keyword evidence="3" id="KW-1185">Reference proteome</keyword>
<dbReference type="Proteomes" id="UP000029665">
    <property type="component" value="Unassembled WGS sequence"/>
</dbReference>
<organism evidence="2 3">
    <name type="scientific">Pycnoporus cinnabarinus</name>
    <name type="common">Cinnabar-red polypore</name>
    <name type="synonym">Trametes cinnabarina</name>
    <dbReference type="NCBI Taxonomy" id="5643"/>
    <lineage>
        <taxon>Eukaryota</taxon>
        <taxon>Fungi</taxon>
        <taxon>Dikarya</taxon>
        <taxon>Basidiomycota</taxon>
        <taxon>Agaricomycotina</taxon>
        <taxon>Agaricomycetes</taxon>
        <taxon>Polyporales</taxon>
        <taxon>Polyporaceae</taxon>
        <taxon>Trametes</taxon>
    </lineage>
</organism>
<sequence>MRIELQISVRLELQAPKLPWSSSELMPPLLLDPGARIVQARSRAHLKLPLTELMALAHGAHESGAPIVQPRQLTLLKFGAPSDPELPPKKSELPRSPIM</sequence>
<accession>A0A060S183</accession>
<reference evidence="2" key="1">
    <citation type="submission" date="2014-01" db="EMBL/GenBank/DDBJ databases">
        <title>The genome of the white-rot fungus Pycnoporus cinnabarinus: a basidiomycete model with a versatile arsenal for lignocellulosic biomass breakdown.</title>
        <authorList>
            <person name="Levasseur A."/>
            <person name="Lomascolo A."/>
            <person name="Ruiz-Duenas F.J."/>
            <person name="Uzan E."/>
            <person name="Piumi F."/>
            <person name="Kues U."/>
            <person name="Ram A.F.J."/>
            <person name="Murat C."/>
            <person name="Haon M."/>
            <person name="Benoit I."/>
            <person name="Arfi Y."/>
            <person name="Chevret D."/>
            <person name="Drula E."/>
            <person name="Kwon M.J."/>
            <person name="Gouret P."/>
            <person name="Lesage-Meessen L."/>
            <person name="Lombard V."/>
            <person name="Mariette J."/>
            <person name="Noirot C."/>
            <person name="Park J."/>
            <person name="Patyshakuliyeva A."/>
            <person name="Wieneger R.A.B."/>
            <person name="Wosten H.A.B."/>
            <person name="Martin F."/>
            <person name="Coutinho P.M."/>
            <person name="de Vries R."/>
            <person name="Martinez A.T."/>
            <person name="Klopp C."/>
            <person name="Pontarotti P."/>
            <person name="Henrissat B."/>
            <person name="Record E."/>
        </authorList>
    </citation>
    <scope>NUCLEOTIDE SEQUENCE [LARGE SCALE GENOMIC DNA]</scope>
    <source>
        <strain evidence="2">BRFM137</strain>
    </source>
</reference>
<dbReference type="EMBL" id="CCBP010000003">
    <property type="protein sequence ID" value="CDO68122.1"/>
    <property type="molecule type" value="Genomic_DNA"/>
</dbReference>
<name>A0A060S183_PYCCI</name>
<evidence type="ECO:0000313" key="3">
    <source>
        <dbReference type="Proteomes" id="UP000029665"/>
    </source>
</evidence>
<evidence type="ECO:0000313" key="2">
    <source>
        <dbReference type="EMBL" id="CDO68122.1"/>
    </source>
</evidence>
<evidence type="ECO:0000256" key="1">
    <source>
        <dbReference type="SAM" id="MobiDB-lite"/>
    </source>
</evidence>
<comment type="caution">
    <text evidence="2">The sequence shown here is derived from an EMBL/GenBank/DDBJ whole genome shotgun (WGS) entry which is preliminary data.</text>
</comment>
<proteinExistence type="predicted"/>
<dbReference type="HOGENOM" id="CLU_2321534_0_0_1"/>
<gene>
    <name evidence="2" type="ORF">BN946_scf185044.g30</name>
</gene>
<dbReference type="AlphaFoldDB" id="A0A060S183"/>